<dbReference type="RefSeq" id="WP_207287634.1">
    <property type="nucleotide sequence ID" value="NZ_CP071462.1"/>
</dbReference>
<keyword evidence="4" id="KW-1185">Reference proteome</keyword>
<organism evidence="3 4">
    <name type="scientific">Haloterrigena alkaliphila</name>
    <dbReference type="NCBI Taxonomy" id="2816475"/>
    <lineage>
        <taxon>Archaea</taxon>
        <taxon>Methanobacteriati</taxon>
        <taxon>Methanobacteriota</taxon>
        <taxon>Stenosarchaea group</taxon>
        <taxon>Halobacteria</taxon>
        <taxon>Halobacteriales</taxon>
        <taxon>Natrialbaceae</taxon>
        <taxon>Haloterrigena</taxon>
    </lineage>
</organism>
<dbReference type="AlphaFoldDB" id="A0A8A2VAB8"/>
<evidence type="ECO:0000313" key="4">
    <source>
        <dbReference type="Proteomes" id="UP000663203"/>
    </source>
</evidence>
<sequence>MLELEHRFRVVDVYSRLSVDEGTRRTGGHSITADRLEREMHQAGITRSVVFPPAGPERGYLAPNNGVARRSVDRPFVAFARINGSQRPSESATDRLRNAVRSREDHHTTPADVERYAYDARFHGFVIDPGTDGYPDADVLAALEAVDLPVIVRGGTDATPGALANTLLERSFPVIVAHFGGHPLDRSLMGETIDLLAEFDDCYLETSFVRYRDLLERALLEHPDRVLFGSGAPACHPDVAVMEILTLDVSEDKLWRVFSKNACRVIDALGPNADT</sequence>
<evidence type="ECO:0000256" key="1">
    <source>
        <dbReference type="SAM" id="MobiDB-lite"/>
    </source>
</evidence>
<dbReference type="Gene3D" id="3.20.20.140">
    <property type="entry name" value="Metal-dependent hydrolases"/>
    <property type="match status" value="1"/>
</dbReference>
<gene>
    <name evidence="3" type="ORF">J0X25_11385</name>
</gene>
<evidence type="ECO:0000259" key="2">
    <source>
        <dbReference type="Pfam" id="PF04909"/>
    </source>
</evidence>
<feature type="region of interest" description="Disordered" evidence="1">
    <location>
        <begin position="87"/>
        <end position="108"/>
    </location>
</feature>
<evidence type="ECO:0000313" key="3">
    <source>
        <dbReference type="EMBL" id="QSW98016.1"/>
    </source>
</evidence>
<feature type="domain" description="Amidohydrolase-related" evidence="2">
    <location>
        <begin position="95"/>
        <end position="265"/>
    </location>
</feature>
<dbReference type="SUPFAM" id="SSF51556">
    <property type="entry name" value="Metallo-dependent hydrolases"/>
    <property type="match status" value="1"/>
</dbReference>
<dbReference type="Proteomes" id="UP000663203">
    <property type="component" value="Chromosome"/>
</dbReference>
<reference evidence="3 4" key="1">
    <citation type="submission" date="2021-03" db="EMBL/GenBank/DDBJ databases">
        <title>Haloterrigena longa sp. nov. and Haloterrigena limicola sp. nov., extremely halophilic archaea isolated from a salt lake.</title>
        <authorList>
            <person name="Henglin C."/>
        </authorList>
    </citation>
    <scope>NUCLEOTIDE SEQUENCE [LARGE SCALE GENOMIC DNA]</scope>
    <source>
        <strain evidence="3 4">KZCA68</strain>
    </source>
</reference>
<dbReference type="KEGG" id="hakz:J0X25_11385"/>
<feature type="compositionally biased region" description="Basic and acidic residues" evidence="1">
    <location>
        <begin position="92"/>
        <end position="108"/>
    </location>
</feature>
<dbReference type="EMBL" id="CP071462">
    <property type="protein sequence ID" value="QSW98016.1"/>
    <property type="molecule type" value="Genomic_DNA"/>
</dbReference>
<dbReference type="Pfam" id="PF04909">
    <property type="entry name" value="Amidohydro_2"/>
    <property type="match status" value="1"/>
</dbReference>
<accession>A0A8A2VAB8</accession>
<dbReference type="InterPro" id="IPR006680">
    <property type="entry name" value="Amidohydro-rel"/>
</dbReference>
<proteinExistence type="predicted"/>
<protein>
    <submittedName>
        <fullName evidence="3">Amidohydrolase family protein</fullName>
    </submittedName>
</protein>
<dbReference type="GeneID" id="63187916"/>
<dbReference type="GO" id="GO:0016787">
    <property type="term" value="F:hydrolase activity"/>
    <property type="evidence" value="ECO:0007669"/>
    <property type="project" value="InterPro"/>
</dbReference>
<dbReference type="InterPro" id="IPR032466">
    <property type="entry name" value="Metal_Hydrolase"/>
</dbReference>
<name>A0A8A2VAB8_9EURY</name>